<protein>
    <submittedName>
        <fullName evidence="1">Uncharacterized protein</fullName>
    </submittedName>
</protein>
<dbReference type="EMBL" id="LR700651">
    <property type="protein sequence ID" value="VVM16511.1"/>
    <property type="molecule type" value="Genomic_DNA"/>
</dbReference>
<dbReference type="AlphaFoldDB" id="A0A5E6WNY0"/>
<evidence type="ECO:0000313" key="1">
    <source>
        <dbReference type="EMBL" id="VVM16511.1"/>
    </source>
</evidence>
<sequence length="385" mass="45209">MYGMVACNKKRKVALNMDLKKIEENICKSGFKLEHEISSTLREEGWTLITNKYYLDDNEESVREIDILAYKCKFISKISIFTAIIISCKKSESNNWALLSRDIIKNDPNVDWQPFKGYTNNIGISFFLEKKEWSKEYYDRMLKTCPGIFKKPEVDIFAFQEMSKEKSTCQNDKNIFNSITSLMKAQAYELNSLKSNRIKDDQVFYQFNLISVIDSELIRIKFEEKNIQASIIDSDDYISNYILNKKTSTSRIKFLTAKKFKETITEYTTLHSENALLIKQLDSFFFKDILLSREKSKLLIPKFREALKKYLWSPYYSVTQDTLNIENFDVAWDSRNKEAIIEIDASRKIVSELNDDDACIKAAKKVLEEVYRYNGRAYFEEAIIF</sequence>
<name>A0A5E6WNY0_PSEFL</name>
<reference evidence="1" key="1">
    <citation type="submission" date="2019-09" db="EMBL/GenBank/DDBJ databases">
        <authorList>
            <person name="Chandra G."/>
            <person name="Truman W A."/>
        </authorList>
    </citation>
    <scope>NUCLEOTIDE SEQUENCE</scope>
    <source>
        <strain evidence="1">PS683</strain>
    </source>
</reference>
<organism evidence="1">
    <name type="scientific">Pseudomonas fluorescens</name>
    <dbReference type="NCBI Taxonomy" id="294"/>
    <lineage>
        <taxon>Bacteria</taxon>
        <taxon>Pseudomonadati</taxon>
        <taxon>Pseudomonadota</taxon>
        <taxon>Gammaproteobacteria</taxon>
        <taxon>Pseudomonadales</taxon>
        <taxon>Pseudomonadaceae</taxon>
        <taxon>Pseudomonas</taxon>
    </lineage>
</organism>
<accession>A0A5E6WNY0</accession>
<proteinExistence type="predicted"/>
<gene>
    <name evidence="1" type="ORF">PS683_04850</name>
</gene>